<comment type="caution">
    <text evidence="10">The sequence shown here is derived from an EMBL/GenBank/DDBJ whole genome shotgun (WGS) entry which is preliminary data.</text>
</comment>
<feature type="non-terminal residue" evidence="10">
    <location>
        <position position="1"/>
    </location>
</feature>
<sequence length="182" mass="20789">ISNIRRVCDLGKRTSVINVRDYIWTVQTAAHELGHSLGAEHDGVGEAAECKSEDLFLMATVTPQVNRHRTYIANIWTFSYCSIESFKRTLRNKQCVKEIGPVYNKEEYTTFMKKLPGDVFTPQEQCLLVCGQGYVYNGDFSEDLCYLLRCMNPVKGELRRIYLNAARGTKCGHNKWCSEGRC</sequence>
<keyword evidence="1" id="KW-0645">Protease</keyword>
<dbReference type="Pfam" id="PF17771">
    <property type="entry name" value="ADAMTS_CR_2"/>
    <property type="match status" value="1"/>
</dbReference>
<dbReference type="Proteomes" id="UP001634394">
    <property type="component" value="Unassembled WGS sequence"/>
</dbReference>
<keyword evidence="2 8" id="KW-0479">Metal-binding</keyword>
<protein>
    <recommendedName>
        <fullName evidence="9">Peptidase M12B domain-containing protein</fullName>
    </recommendedName>
</protein>
<keyword evidence="3" id="KW-0378">Hydrolase</keyword>
<dbReference type="InterPro" id="IPR050439">
    <property type="entry name" value="ADAMTS_ADAMTS-like"/>
</dbReference>
<keyword evidence="11" id="KW-1185">Reference proteome</keyword>
<dbReference type="InterPro" id="IPR024079">
    <property type="entry name" value="MetalloPept_cat_dom_sf"/>
</dbReference>
<keyword evidence="4 8" id="KW-0862">Zinc</keyword>
<evidence type="ECO:0000256" key="3">
    <source>
        <dbReference type="ARBA" id="ARBA00022801"/>
    </source>
</evidence>
<comment type="caution">
    <text evidence="8">Lacks conserved residue(s) required for the propagation of feature annotation.</text>
</comment>
<dbReference type="PANTHER" id="PTHR13723:SF306">
    <property type="entry name" value="PEPTIDASE M12B DOMAIN-CONTAINING PROTEIN"/>
    <property type="match status" value="1"/>
</dbReference>
<dbReference type="PANTHER" id="PTHR13723">
    <property type="entry name" value="ADAMTS A DISINTEGRIN AND METALLOPROTEASE WITH THROMBOSPONDIN MOTIFS PROTEASE"/>
    <property type="match status" value="1"/>
</dbReference>
<feature type="binding site" evidence="8">
    <location>
        <position position="31"/>
    </location>
    <ligand>
        <name>Zn(2+)</name>
        <dbReference type="ChEBI" id="CHEBI:29105"/>
        <note>catalytic</note>
    </ligand>
</feature>
<feature type="active site" evidence="8">
    <location>
        <position position="32"/>
    </location>
</feature>
<feature type="domain" description="Peptidase M12B" evidence="9">
    <location>
        <begin position="1"/>
        <end position="94"/>
    </location>
</feature>
<accession>A0ABD3XYD0</accession>
<evidence type="ECO:0000313" key="11">
    <source>
        <dbReference type="Proteomes" id="UP001634394"/>
    </source>
</evidence>
<dbReference type="GO" id="GO:0006508">
    <property type="term" value="P:proteolysis"/>
    <property type="evidence" value="ECO:0007669"/>
    <property type="project" value="UniProtKB-KW"/>
</dbReference>
<dbReference type="PROSITE" id="PS50215">
    <property type="entry name" value="ADAM_MEPRO"/>
    <property type="match status" value="1"/>
</dbReference>
<evidence type="ECO:0000256" key="2">
    <source>
        <dbReference type="ARBA" id="ARBA00022723"/>
    </source>
</evidence>
<evidence type="ECO:0000256" key="1">
    <source>
        <dbReference type="ARBA" id="ARBA00022670"/>
    </source>
</evidence>
<evidence type="ECO:0000256" key="4">
    <source>
        <dbReference type="ARBA" id="ARBA00022833"/>
    </source>
</evidence>
<keyword evidence="7" id="KW-0325">Glycoprotein</keyword>
<feature type="binding site" evidence="8">
    <location>
        <position position="35"/>
    </location>
    <ligand>
        <name>Zn(2+)</name>
        <dbReference type="ChEBI" id="CHEBI:29105"/>
        <note>catalytic</note>
    </ligand>
</feature>
<organism evidence="10 11">
    <name type="scientific">Sinanodonta woodiana</name>
    <name type="common">Chinese pond mussel</name>
    <name type="synonym">Anodonta woodiana</name>
    <dbReference type="NCBI Taxonomy" id="1069815"/>
    <lineage>
        <taxon>Eukaryota</taxon>
        <taxon>Metazoa</taxon>
        <taxon>Spiralia</taxon>
        <taxon>Lophotrochozoa</taxon>
        <taxon>Mollusca</taxon>
        <taxon>Bivalvia</taxon>
        <taxon>Autobranchia</taxon>
        <taxon>Heteroconchia</taxon>
        <taxon>Palaeoheterodonta</taxon>
        <taxon>Unionida</taxon>
        <taxon>Unionoidea</taxon>
        <taxon>Unionidae</taxon>
        <taxon>Unioninae</taxon>
        <taxon>Sinanodonta</taxon>
    </lineage>
</organism>
<keyword evidence="5" id="KW-0482">Metalloprotease</keyword>
<dbReference type="GO" id="GO:0008237">
    <property type="term" value="F:metallopeptidase activity"/>
    <property type="evidence" value="ECO:0007669"/>
    <property type="project" value="UniProtKB-KW"/>
</dbReference>
<evidence type="ECO:0000259" key="9">
    <source>
        <dbReference type="PROSITE" id="PS50215"/>
    </source>
</evidence>
<dbReference type="EMBL" id="JBJQND010000001">
    <property type="protein sequence ID" value="KAL3890595.1"/>
    <property type="molecule type" value="Genomic_DNA"/>
</dbReference>
<keyword evidence="6" id="KW-1015">Disulfide bond</keyword>
<dbReference type="Pfam" id="PF01421">
    <property type="entry name" value="Reprolysin"/>
    <property type="match status" value="1"/>
</dbReference>
<evidence type="ECO:0000256" key="6">
    <source>
        <dbReference type="ARBA" id="ARBA00023157"/>
    </source>
</evidence>
<dbReference type="InterPro" id="IPR041645">
    <property type="entry name" value="ADAMTS_CR_2"/>
</dbReference>
<feature type="binding site" evidence="8">
    <location>
        <position position="41"/>
    </location>
    <ligand>
        <name>Zn(2+)</name>
        <dbReference type="ChEBI" id="CHEBI:29105"/>
        <note>catalytic</note>
    </ligand>
</feature>
<feature type="non-terminal residue" evidence="10">
    <location>
        <position position="182"/>
    </location>
</feature>
<dbReference type="InterPro" id="IPR001590">
    <property type="entry name" value="Peptidase_M12B"/>
</dbReference>
<evidence type="ECO:0000256" key="5">
    <source>
        <dbReference type="ARBA" id="ARBA00023049"/>
    </source>
</evidence>
<dbReference type="SUPFAM" id="SSF55486">
    <property type="entry name" value="Metalloproteases ('zincins'), catalytic domain"/>
    <property type="match status" value="1"/>
</dbReference>
<gene>
    <name evidence="10" type="ORF">ACJMK2_002877</name>
</gene>
<name>A0ABD3XYD0_SINWO</name>
<evidence type="ECO:0000256" key="7">
    <source>
        <dbReference type="ARBA" id="ARBA00023180"/>
    </source>
</evidence>
<dbReference type="AlphaFoldDB" id="A0ABD3XYD0"/>
<proteinExistence type="predicted"/>
<evidence type="ECO:0000313" key="10">
    <source>
        <dbReference type="EMBL" id="KAL3890595.1"/>
    </source>
</evidence>
<dbReference type="GO" id="GO:0046872">
    <property type="term" value="F:metal ion binding"/>
    <property type="evidence" value="ECO:0007669"/>
    <property type="project" value="UniProtKB-KW"/>
</dbReference>
<reference evidence="10 11" key="1">
    <citation type="submission" date="2024-11" db="EMBL/GenBank/DDBJ databases">
        <title>Chromosome-level genome assembly of the freshwater bivalve Anodonta woodiana.</title>
        <authorList>
            <person name="Chen X."/>
        </authorList>
    </citation>
    <scope>NUCLEOTIDE SEQUENCE [LARGE SCALE GENOMIC DNA]</scope>
    <source>
        <strain evidence="10">MN2024</strain>
        <tissue evidence="10">Gills</tissue>
    </source>
</reference>
<dbReference type="Gene3D" id="3.40.1620.60">
    <property type="match status" value="1"/>
</dbReference>
<dbReference type="Gene3D" id="3.40.390.10">
    <property type="entry name" value="Collagenase (Catalytic Domain)"/>
    <property type="match status" value="1"/>
</dbReference>
<evidence type="ECO:0000256" key="8">
    <source>
        <dbReference type="PROSITE-ProRule" id="PRU00276"/>
    </source>
</evidence>